<reference evidence="3" key="2">
    <citation type="journal article" date="2017" name="Nat. Plants">
        <title>The Aegilops tauschii genome reveals multiple impacts of transposons.</title>
        <authorList>
            <person name="Zhao G."/>
            <person name="Zou C."/>
            <person name="Li K."/>
            <person name="Wang K."/>
            <person name="Li T."/>
            <person name="Gao L."/>
            <person name="Zhang X."/>
            <person name="Wang H."/>
            <person name="Yang Z."/>
            <person name="Liu X."/>
            <person name="Jiang W."/>
            <person name="Mao L."/>
            <person name="Kong X."/>
            <person name="Jiao Y."/>
            <person name="Jia J."/>
        </authorList>
    </citation>
    <scope>NUCLEOTIDE SEQUENCE [LARGE SCALE GENOMIC DNA]</scope>
    <source>
        <strain evidence="3">cv. AL8/78</strain>
    </source>
</reference>
<dbReference type="Gramene" id="AET4Gv20537000.4">
    <property type="protein sequence ID" value="AET4Gv20537000.4"/>
    <property type="gene ID" value="AET4Gv20537000"/>
</dbReference>
<feature type="compositionally biased region" description="Gly residues" evidence="1">
    <location>
        <begin position="55"/>
        <end position="66"/>
    </location>
</feature>
<feature type="region of interest" description="Disordered" evidence="1">
    <location>
        <begin position="1"/>
        <end position="91"/>
    </location>
</feature>
<dbReference type="Proteomes" id="UP000015105">
    <property type="component" value="Chromosome 4D"/>
</dbReference>
<dbReference type="EnsemblPlants" id="AET4Gv20537000.4">
    <property type="protein sequence ID" value="AET4Gv20537000.4"/>
    <property type="gene ID" value="AET4Gv20537000"/>
</dbReference>
<proteinExistence type="predicted"/>
<accession>A0A453IEJ4</accession>
<dbReference type="AlphaFoldDB" id="A0A453IEJ4"/>
<reference evidence="2" key="3">
    <citation type="journal article" date="2017" name="Nature">
        <title>Genome sequence of the progenitor of the wheat D genome Aegilops tauschii.</title>
        <authorList>
            <person name="Luo M.C."/>
            <person name="Gu Y.Q."/>
            <person name="Puiu D."/>
            <person name="Wang H."/>
            <person name="Twardziok S.O."/>
            <person name="Deal K.R."/>
            <person name="Huo N."/>
            <person name="Zhu T."/>
            <person name="Wang L."/>
            <person name="Wang Y."/>
            <person name="McGuire P.E."/>
            <person name="Liu S."/>
            <person name="Long H."/>
            <person name="Ramasamy R.K."/>
            <person name="Rodriguez J.C."/>
            <person name="Van S.L."/>
            <person name="Yuan L."/>
            <person name="Wang Z."/>
            <person name="Xia Z."/>
            <person name="Xiao L."/>
            <person name="Anderson O.D."/>
            <person name="Ouyang S."/>
            <person name="Liang Y."/>
            <person name="Zimin A.V."/>
            <person name="Pertea G."/>
            <person name="Qi P."/>
            <person name="Bennetzen J.L."/>
            <person name="Dai X."/>
            <person name="Dawson M.W."/>
            <person name="Muller H.G."/>
            <person name="Kugler K."/>
            <person name="Rivarola-Duarte L."/>
            <person name="Spannagl M."/>
            <person name="Mayer K.F.X."/>
            <person name="Lu F.H."/>
            <person name="Bevan M.W."/>
            <person name="Leroy P."/>
            <person name="Li P."/>
            <person name="You F.M."/>
            <person name="Sun Q."/>
            <person name="Liu Z."/>
            <person name="Lyons E."/>
            <person name="Wicker T."/>
            <person name="Salzberg S.L."/>
            <person name="Devos K.M."/>
            <person name="Dvorak J."/>
        </authorList>
    </citation>
    <scope>NUCLEOTIDE SEQUENCE [LARGE SCALE GENOMIC DNA]</scope>
    <source>
        <strain evidence="2">cv. AL8/78</strain>
    </source>
</reference>
<organism evidence="2 3">
    <name type="scientific">Aegilops tauschii subsp. strangulata</name>
    <name type="common">Goatgrass</name>
    <dbReference type="NCBI Taxonomy" id="200361"/>
    <lineage>
        <taxon>Eukaryota</taxon>
        <taxon>Viridiplantae</taxon>
        <taxon>Streptophyta</taxon>
        <taxon>Embryophyta</taxon>
        <taxon>Tracheophyta</taxon>
        <taxon>Spermatophyta</taxon>
        <taxon>Magnoliopsida</taxon>
        <taxon>Liliopsida</taxon>
        <taxon>Poales</taxon>
        <taxon>Poaceae</taxon>
        <taxon>BOP clade</taxon>
        <taxon>Pooideae</taxon>
        <taxon>Triticodae</taxon>
        <taxon>Triticeae</taxon>
        <taxon>Triticinae</taxon>
        <taxon>Aegilops</taxon>
    </lineage>
</organism>
<protein>
    <submittedName>
        <fullName evidence="2">Uncharacterized protein</fullName>
    </submittedName>
</protein>
<reference evidence="3" key="1">
    <citation type="journal article" date="2014" name="Science">
        <title>Ancient hybridizations among the ancestral genomes of bread wheat.</title>
        <authorList>
            <consortium name="International Wheat Genome Sequencing Consortium,"/>
            <person name="Marcussen T."/>
            <person name="Sandve S.R."/>
            <person name="Heier L."/>
            <person name="Spannagl M."/>
            <person name="Pfeifer M."/>
            <person name="Jakobsen K.S."/>
            <person name="Wulff B.B."/>
            <person name="Steuernagel B."/>
            <person name="Mayer K.F."/>
            <person name="Olsen O.A."/>
        </authorList>
    </citation>
    <scope>NUCLEOTIDE SEQUENCE [LARGE SCALE GENOMIC DNA]</scope>
    <source>
        <strain evidence="3">cv. AL8/78</strain>
    </source>
</reference>
<evidence type="ECO:0000313" key="3">
    <source>
        <dbReference type="Proteomes" id="UP000015105"/>
    </source>
</evidence>
<reference evidence="2" key="5">
    <citation type="journal article" date="2021" name="G3 (Bethesda)">
        <title>Aegilops tauschii genome assembly Aet v5.0 features greater sequence contiguity and improved annotation.</title>
        <authorList>
            <person name="Wang L."/>
            <person name="Zhu T."/>
            <person name="Rodriguez J.C."/>
            <person name="Deal K.R."/>
            <person name="Dubcovsky J."/>
            <person name="McGuire P.E."/>
            <person name="Lux T."/>
            <person name="Spannagl M."/>
            <person name="Mayer K.F.X."/>
            <person name="Baldrich P."/>
            <person name="Meyers B.C."/>
            <person name="Huo N."/>
            <person name="Gu Y.Q."/>
            <person name="Zhou H."/>
            <person name="Devos K.M."/>
            <person name="Bennetzen J.L."/>
            <person name="Unver T."/>
            <person name="Budak H."/>
            <person name="Gulick P.J."/>
            <person name="Galiba G."/>
            <person name="Kalapos B."/>
            <person name="Nelson D.R."/>
            <person name="Li P."/>
            <person name="You F.M."/>
            <person name="Luo M.C."/>
            <person name="Dvorak J."/>
        </authorList>
    </citation>
    <scope>NUCLEOTIDE SEQUENCE [LARGE SCALE GENOMIC DNA]</scope>
    <source>
        <strain evidence="2">cv. AL8/78</strain>
    </source>
</reference>
<dbReference type="STRING" id="200361.A0A453IEJ4"/>
<evidence type="ECO:0000256" key="1">
    <source>
        <dbReference type="SAM" id="MobiDB-lite"/>
    </source>
</evidence>
<reference evidence="2" key="4">
    <citation type="submission" date="2019-03" db="UniProtKB">
        <authorList>
            <consortium name="EnsemblPlants"/>
        </authorList>
    </citation>
    <scope>IDENTIFICATION</scope>
</reference>
<evidence type="ECO:0000313" key="2">
    <source>
        <dbReference type="EnsemblPlants" id="AET4Gv20537000.4"/>
    </source>
</evidence>
<keyword evidence="3" id="KW-1185">Reference proteome</keyword>
<sequence length="179" mass="18231">NPRSETHARTGSPISPSPPDPSRQEAPHPTRRSIRCRAGEPAGDPEELAARLAAGGPGGPGGGGGRGPERTGRRRRRRTRAWADREEEEDAGLGAVPVVVAVLAEPGASPAALVHAAAAAGSFACGIDDGAWAVLAAGAVGHLTRLPAHPHGKVCFLHLLVSFISCMPARFGGSKTLSG</sequence>
<name>A0A453IEJ4_AEGTS</name>